<proteinExistence type="predicted"/>
<organism evidence="1">
    <name type="scientific">viral metagenome</name>
    <dbReference type="NCBI Taxonomy" id="1070528"/>
    <lineage>
        <taxon>unclassified sequences</taxon>
        <taxon>metagenomes</taxon>
        <taxon>organismal metagenomes</taxon>
    </lineage>
</organism>
<protein>
    <submittedName>
        <fullName evidence="1">Uncharacterized protein</fullName>
    </submittedName>
</protein>
<evidence type="ECO:0000313" key="1">
    <source>
        <dbReference type="EMBL" id="QJI00123.1"/>
    </source>
</evidence>
<dbReference type="AlphaFoldDB" id="A0A6M3XQR1"/>
<gene>
    <name evidence="1" type="ORF">TM448B01831_0004</name>
</gene>
<reference evidence="1" key="1">
    <citation type="submission" date="2020-03" db="EMBL/GenBank/DDBJ databases">
        <title>The deep terrestrial virosphere.</title>
        <authorList>
            <person name="Holmfeldt K."/>
            <person name="Nilsson E."/>
            <person name="Simone D."/>
            <person name="Lopez-Fernandez M."/>
            <person name="Wu X."/>
            <person name="de Brujin I."/>
            <person name="Lundin D."/>
            <person name="Andersson A."/>
            <person name="Bertilsson S."/>
            <person name="Dopson M."/>
        </authorList>
    </citation>
    <scope>NUCLEOTIDE SEQUENCE</scope>
    <source>
        <strain evidence="1">TM448B01831</strain>
    </source>
</reference>
<sequence length="41" mass="4734">MNKSWIALQLESADLPWYDYKGKKVITGEAANIHLNKYVKP</sequence>
<dbReference type="EMBL" id="MT144830">
    <property type="protein sequence ID" value="QJI00123.1"/>
    <property type="molecule type" value="Genomic_DNA"/>
</dbReference>
<accession>A0A6M3XQR1</accession>
<name>A0A6M3XQR1_9ZZZZ</name>